<reference evidence="8" key="1">
    <citation type="submission" date="2017-02" db="EMBL/GenBank/DDBJ databases">
        <authorList>
            <person name="Daims H."/>
        </authorList>
    </citation>
    <scope>NUCLEOTIDE SEQUENCE [LARGE SCALE GENOMIC DNA]</scope>
</reference>
<evidence type="ECO:0000256" key="6">
    <source>
        <dbReference type="SAM" id="Phobius"/>
    </source>
</evidence>
<sequence>MSEDNPFPPQQFSFADSLAEQAKLIQELSARLQEKEKQLAALSNQKWLFDELTYKLQETESQWQAACGQVQTQRQLLDELTTACQYVEIKLTAALLHSRQTIAQNIVKTHIVAGMALGFIPLPVMDMVASSAVQANLLRNLCTHYTVDFDEHVSRCVLSSMLRGALPVLMVLGLSSLVKIIPGFGTLGGGISMTLLVGATVYASGQVFIRHFEAGGSLQNFNSLHWQAFFQQQFEEGKAFIKANRIKD</sequence>
<feature type="transmembrane region" description="Helical" evidence="6">
    <location>
        <begin position="187"/>
        <end position="209"/>
    </location>
</feature>
<evidence type="ECO:0000256" key="1">
    <source>
        <dbReference type="ARBA" id="ARBA00004141"/>
    </source>
</evidence>
<evidence type="ECO:0000256" key="5">
    <source>
        <dbReference type="SAM" id="Coils"/>
    </source>
</evidence>
<evidence type="ECO:0000256" key="2">
    <source>
        <dbReference type="ARBA" id="ARBA00022692"/>
    </source>
</evidence>
<protein>
    <recommendedName>
        <fullName evidence="9">GTPase</fullName>
    </recommendedName>
</protein>
<dbReference type="EMBL" id="FUKI01000117">
    <property type="protein sequence ID" value="SJM93239.1"/>
    <property type="molecule type" value="Genomic_DNA"/>
</dbReference>
<dbReference type="Proteomes" id="UP000195667">
    <property type="component" value="Unassembled WGS sequence"/>
</dbReference>
<gene>
    <name evidence="7" type="ORF">CRENPOLYSF1_410023</name>
</gene>
<proteinExistence type="predicted"/>
<dbReference type="GO" id="GO:0016020">
    <property type="term" value="C:membrane"/>
    <property type="evidence" value="ECO:0007669"/>
    <property type="project" value="UniProtKB-SubCell"/>
</dbReference>
<comment type="subcellular location">
    <subcellularLocation>
        <location evidence="1">Membrane</location>
        <topology evidence="1">Multi-pass membrane protein</topology>
    </subcellularLocation>
</comment>
<dbReference type="AlphaFoldDB" id="A0A1R4HAJ9"/>
<dbReference type="InterPro" id="IPR021147">
    <property type="entry name" value="DUF697"/>
</dbReference>
<keyword evidence="3 6" id="KW-1133">Transmembrane helix</keyword>
<organism evidence="7 8">
    <name type="scientific">Crenothrix polyspora</name>
    <dbReference type="NCBI Taxonomy" id="360316"/>
    <lineage>
        <taxon>Bacteria</taxon>
        <taxon>Pseudomonadati</taxon>
        <taxon>Pseudomonadota</taxon>
        <taxon>Gammaproteobacteria</taxon>
        <taxon>Methylococcales</taxon>
        <taxon>Crenotrichaceae</taxon>
        <taxon>Crenothrix</taxon>
    </lineage>
</organism>
<feature type="coiled-coil region" evidence="5">
    <location>
        <begin position="15"/>
        <end position="45"/>
    </location>
</feature>
<dbReference type="Pfam" id="PF05128">
    <property type="entry name" value="DUF697"/>
    <property type="match status" value="1"/>
</dbReference>
<evidence type="ECO:0000256" key="3">
    <source>
        <dbReference type="ARBA" id="ARBA00022989"/>
    </source>
</evidence>
<keyword evidence="2 6" id="KW-0812">Transmembrane</keyword>
<name>A0A1R4HAJ9_9GAMM</name>
<evidence type="ECO:0008006" key="9">
    <source>
        <dbReference type="Google" id="ProtNLM"/>
    </source>
</evidence>
<accession>A0A1R4HAJ9</accession>
<evidence type="ECO:0000313" key="8">
    <source>
        <dbReference type="Proteomes" id="UP000195667"/>
    </source>
</evidence>
<evidence type="ECO:0000256" key="4">
    <source>
        <dbReference type="ARBA" id="ARBA00023136"/>
    </source>
</evidence>
<evidence type="ECO:0000313" key="7">
    <source>
        <dbReference type="EMBL" id="SJM93239.1"/>
    </source>
</evidence>
<keyword evidence="5" id="KW-0175">Coiled coil</keyword>
<keyword evidence="8" id="KW-1185">Reference proteome</keyword>
<keyword evidence="4 6" id="KW-0472">Membrane</keyword>